<accession>A0A4R7DBQ1</accession>
<comment type="caution">
    <text evidence="1">The sequence shown here is derived from an EMBL/GenBank/DDBJ whole genome shotgun (WGS) entry which is preliminary data.</text>
</comment>
<proteinExistence type="predicted"/>
<dbReference type="EMBL" id="SNZW01000011">
    <property type="protein sequence ID" value="TDS18813.1"/>
    <property type="molecule type" value="Genomic_DNA"/>
</dbReference>
<gene>
    <name evidence="1" type="ORF">DFQ03_0523</name>
</gene>
<evidence type="ECO:0000313" key="2">
    <source>
        <dbReference type="Proteomes" id="UP000295274"/>
    </source>
</evidence>
<evidence type="ECO:0000313" key="1">
    <source>
        <dbReference type="EMBL" id="TDS18813.1"/>
    </source>
</evidence>
<name>A0A4R7DBQ1_9FLAO</name>
<dbReference type="AlphaFoldDB" id="A0A4R7DBQ1"/>
<protein>
    <submittedName>
        <fullName evidence="1">Uncharacterized protein</fullName>
    </submittedName>
</protein>
<sequence length="185" mass="20389">MLKLIQFSGKFLKIFFFGIIPFILLSGGSKGDVDYLRIEKGTCSFNVEGNINFHLDGLATFTNVTEQDKFGNTTDKLLLSFTSGTDGEIQTLEFIIAAKSKKHHGVTLGVHRIKNLDRLLNRFSGVYGFADLGSVSELPFFIKSGDIIITEIFSNKVDGKLEVQLENANGETLNVEGSFNADIKV</sequence>
<keyword evidence="2" id="KW-1185">Reference proteome</keyword>
<dbReference type="RefSeq" id="WP_133671442.1">
    <property type="nucleotide sequence ID" value="NZ_SNZW01000011.1"/>
</dbReference>
<dbReference type="Proteomes" id="UP000295274">
    <property type="component" value="Unassembled WGS sequence"/>
</dbReference>
<reference evidence="1 2" key="1">
    <citation type="submission" date="2019-03" db="EMBL/GenBank/DDBJ databases">
        <title>Genomic Encyclopedia of Type Strains, Phase III (KMG-III): the genomes of soil and plant-associated and newly described type strains.</title>
        <authorList>
            <person name="Whitman W."/>
        </authorList>
    </citation>
    <scope>NUCLEOTIDE SEQUENCE [LARGE SCALE GENOMIC DNA]</scope>
    <source>
        <strain evidence="1 2">CECT 8455</strain>
    </source>
</reference>
<dbReference type="OrthoDB" id="1177807at2"/>
<organism evidence="1 2">
    <name type="scientific">Maribacter caenipelagi</name>
    <dbReference type="NCBI Taxonomy" id="1447781"/>
    <lineage>
        <taxon>Bacteria</taxon>
        <taxon>Pseudomonadati</taxon>
        <taxon>Bacteroidota</taxon>
        <taxon>Flavobacteriia</taxon>
        <taxon>Flavobacteriales</taxon>
        <taxon>Flavobacteriaceae</taxon>
        <taxon>Maribacter</taxon>
    </lineage>
</organism>